<proteinExistence type="predicted"/>
<dbReference type="Proteomes" id="UP000591272">
    <property type="component" value="Unassembled WGS sequence"/>
</dbReference>
<reference evidence="1 2" key="1">
    <citation type="submission" date="2020-07" db="EMBL/GenBank/DDBJ databases">
        <title>Sequencing the genomes of 1000 actinobacteria strains.</title>
        <authorList>
            <person name="Klenk H.-P."/>
        </authorList>
    </citation>
    <scope>NUCLEOTIDE SEQUENCE [LARGE SCALE GENOMIC DNA]</scope>
    <source>
        <strain evidence="1 2">DSM 43461</strain>
    </source>
</reference>
<comment type="caution">
    <text evidence="1">The sequence shown here is derived from an EMBL/GenBank/DDBJ whole genome shotgun (WGS) entry which is preliminary data.</text>
</comment>
<evidence type="ECO:0000313" key="2">
    <source>
        <dbReference type="Proteomes" id="UP000591272"/>
    </source>
</evidence>
<gene>
    <name evidence="1" type="ORF">BJ999_004197</name>
</gene>
<dbReference type="AlphaFoldDB" id="A0A7Y9GCL0"/>
<sequence length="75" mass="8620">MPPHHQPGALSPWRFSGPEHYKQAEKLLNDIRYEKNETERSKKLQEAQVHATLALVAALQGGQVGDKQLQQWKLY</sequence>
<dbReference type="EMBL" id="JACCBT010000001">
    <property type="protein sequence ID" value="NYE13901.1"/>
    <property type="molecule type" value="Genomic_DNA"/>
</dbReference>
<keyword evidence="2" id="KW-1185">Reference proteome</keyword>
<evidence type="ECO:0000313" key="1">
    <source>
        <dbReference type="EMBL" id="NYE13901.1"/>
    </source>
</evidence>
<organism evidence="1 2">
    <name type="scientific">Actinomadura citrea</name>
    <dbReference type="NCBI Taxonomy" id="46158"/>
    <lineage>
        <taxon>Bacteria</taxon>
        <taxon>Bacillati</taxon>
        <taxon>Actinomycetota</taxon>
        <taxon>Actinomycetes</taxon>
        <taxon>Streptosporangiales</taxon>
        <taxon>Thermomonosporaceae</taxon>
        <taxon>Actinomadura</taxon>
    </lineage>
</organism>
<accession>A0A7Y9GCL0</accession>
<protein>
    <submittedName>
        <fullName evidence="1">Uncharacterized protein</fullName>
    </submittedName>
</protein>
<name>A0A7Y9GCL0_9ACTN</name>
<dbReference type="RefSeq" id="WP_179834866.1">
    <property type="nucleotide sequence ID" value="NZ_BMRD01000019.1"/>
</dbReference>